<proteinExistence type="inferred from homology"/>
<keyword evidence="5 7" id="KW-1133">Transmembrane helix</keyword>
<dbReference type="GO" id="GO:0005886">
    <property type="term" value="C:plasma membrane"/>
    <property type="evidence" value="ECO:0007669"/>
    <property type="project" value="UniProtKB-SubCell"/>
</dbReference>
<dbReference type="OrthoDB" id="121744at2"/>
<keyword evidence="6 7" id="KW-0472">Membrane</keyword>
<gene>
    <name evidence="8" type="ORF">FHP88_13280</name>
</gene>
<evidence type="ECO:0000313" key="9">
    <source>
        <dbReference type="Proteomes" id="UP000316649"/>
    </source>
</evidence>
<protein>
    <submittedName>
        <fullName evidence="8">DoxX family protein</fullName>
    </submittedName>
</protein>
<keyword evidence="9" id="KW-1185">Reference proteome</keyword>
<evidence type="ECO:0000313" key="8">
    <source>
        <dbReference type="EMBL" id="TVO72247.1"/>
    </source>
</evidence>
<organism evidence="8 9">
    <name type="scientific">Sedimenticola selenatireducens</name>
    <dbReference type="NCBI Taxonomy" id="191960"/>
    <lineage>
        <taxon>Bacteria</taxon>
        <taxon>Pseudomonadati</taxon>
        <taxon>Pseudomonadota</taxon>
        <taxon>Gammaproteobacteria</taxon>
        <taxon>Chromatiales</taxon>
        <taxon>Sedimenticolaceae</taxon>
        <taxon>Sedimenticola</taxon>
    </lineage>
</organism>
<dbReference type="RefSeq" id="WP_144359576.1">
    <property type="nucleotide sequence ID" value="NZ_VMNH01000017.1"/>
</dbReference>
<reference evidence="8 9" key="1">
    <citation type="submission" date="2019-07" db="EMBL/GenBank/DDBJ databases">
        <title>The pathways for chlorine oxyanion respiration interact through the shared metabolite chlorate.</title>
        <authorList>
            <person name="Barnum T.P."/>
            <person name="Cheng Y."/>
            <person name="Hill K.A."/>
            <person name="Lucas L.N."/>
            <person name="Carlson H.K."/>
            <person name="Coates J.D."/>
        </authorList>
    </citation>
    <scope>NUCLEOTIDE SEQUENCE [LARGE SCALE GENOMIC DNA]</scope>
    <source>
        <strain evidence="8 9">BK-1</strain>
    </source>
</reference>
<dbReference type="Pfam" id="PF07681">
    <property type="entry name" value="DoxX"/>
    <property type="match status" value="1"/>
</dbReference>
<evidence type="ECO:0000256" key="6">
    <source>
        <dbReference type="ARBA" id="ARBA00023136"/>
    </source>
</evidence>
<keyword evidence="4 7" id="KW-0812">Transmembrane</keyword>
<evidence type="ECO:0000256" key="3">
    <source>
        <dbReference type="ARBA" id="ARBA00022475"/>
    </source>
</evidence>
<name>A0A557S4I4_9GAMM</name>
<evidence type="ECO:0000256" key="2">
    <source>
        <dbReference type="ARBA" id="ARBA00006679"/>
    </source>
</evidence>
<dbReference type="Proteomes" id="UP000316649">
    <property type="component" value="Unassembled WGS sequence"/>
</dbReference>
<comment type="similarity">
    <text evidence="2">Belongs to the DoxX family.</text>
</comment>
<dbReference type="InterPro" id="IPR032808">
    <property type="entry name" value="DoxX"/>
</dbReference>
<feature type="transmembrane region" description="Helical" evidence="7">
    <location>
        <begin position="12"/>
        <end position="37"/>
    </location>
</feature>
<comment type="caution">
    <text evidence="8">The sequence shown here is derived from an EMBL/GenBank/DDBJ whole genome shotgun (WGS) entry which is preliminary data.</text>
</comment>
<evidence type="ECO:0000256" key="5">
    <source>
        <dbReference type="ARBA" id="ARBA00022989"/>
    </source>
</evidence>
<dbReference type="EMBL" id="VMNH01000017">
    <property type="protein sequence ID" value="TVO72247.1"/>
    <property type="molecule type" value="Genomic_DNA"/>
</dbReference>
<evidence type="ECO:0000256" key="7">
    <source>
        <dbReference type="SAM" id="Phobius"/>
    </source>
</evidence>
<feature type="transmembrane region" description="Helical" evidence="7">
    <location>
        <begin position="118"/>
        <end position="139"/>
    </location>
</feature>
<evidence type="ECO:0000256" key="4">
    <source>
        <dbReference type="ARBA" id="ARBA00022692"/>
    </source>
</evidence>
<keyword evidence="3" id="KW-1003">Cell membrane</keyword>
<sequence>MNPLIARYESLFDAIACLIPASLLGLFARLTIAYTFWSSGRTKVEGILNVTDTTLYLFKEEYAVPVIPPDIAAYMATYAEHFFPILLVLGLFTRFAALSLLLMTLVIQLFVYPDAWNVHMWWAIAMLYLIKQGGGIASFDHMLGKSSDR</sequence>
<dbReference type="AlphaFoldDB" id="A0A557S4I4"/>
<dbReference type="PANTHER" id="PTHR33452:SF1">
    <property type="entry name" value="INNER MEMBRANE PROTEIN YPHA-RELATED"/>
    <property type="match status" value="1"/>
</dbReference>
<dbReference type="InterPro" id="IPR051907">
    <property type="entry name" value="DoxX-like_oxidoreductase"/>
</dbReference>
<feature type="transmembrane region" description="Helical" evidence="7">
    <location>
        <begin position="85"/>
        <end position="112"/>
    </location>
</feature>
<accession>A0A557S4I4</accession>
<dbReference type="PANTHER" id="PTHR33452">
    <property type="entry name" value="OXIDOREDUCTASE CATD-RELATED"/>
    <property type="match status" value="1"/>
</dbReference>
<comment type="subcellular location">
    <subcellularLocation>
        <location evidence="1">Cell membrane</location>
        <topology evidence="1">Multi-pass membrane protein</topology>
    </subcellularLocation>
</comment>
<evidence type="ECO:0000256" key="1">
    <source>
        <dbReference type="ARBA" id="ARBA00004651"/>
    </source>
</evidence>